<proteinExistence type="predicted"/>
<dbReference type="AlphaFoldDB" id="A0A0C9V1M3"/>
<dbReference type="EMBL" id="KN837244">
    <property type="protein sequence ID" value="KIJ31360.1"/>
    <property type="molecule type" value="Genomic_DNA"/>
</dbReference>
<dbReference type="Proteomes" id="UP000054279">
    <property type="component" value="Unassembled WGS sequence"/>
</dbReference>
<evidence type="ECO:0000313" key="2">
    <source>
        <dbReference type="Proteomes" id="UP000054279"/>
    </source>
</evidence>
<sequence>MPFLAQVFGVLQKRQVCKASEIQVSSKDYCTHEAAIRSLKPQDLLDAAEEERLKMPISNPAVQAL</sequence>
<reference evidence="1 2" key="1">
    <citation type="submission" date="2014-06" db="EMBL/GenBank/DDBJ databases">
        <title>Evolutionary Origins and Diversification of the Mycorrhizal Mutualists.</title>
        <authorList>
            <consortium name="DOE Joint Genome Institute"/>
            <consortium name="Mycorrhizal Genomics Consortium"/>
            <person name="Kohler A."/>
            <person name="Kuo A."/>
            <person name="Nagy L.G."/>
            <person name="Floudas D."/>
            <person name="Copeland A."/>
            <person name="Barry K.W."/>
            <person name="Cichocki N."/>
            <person name="Veneault-Fourrey C."/>
            <person name="LaButti K."/>
            <person name="Lindquist E.A."/>
            <person name="Lipzen A."/>
            <person name="Lundell T."/>
            <person name="Morin E."/>
            <person name="Murat C."/>
            <person name="Riley R."/>
            <person name="Ohm R."/>
            <person name="Sun H."/>
            <person name="Tunlid A."/>
            <person name="Henrissat B."/>
            <person name="Grigoriev I.V."/>
            <person name="Hibbett D.S."/>
            <person name="Martin F."/>
        </authorList>
    </citation>
    <scope>NUCLEOTIDE SEQUENCE [LARGE SCALE GENOMIC DNA]</scope>
    <source>
        <strain evidence="1 2">SS14</strain>
    </source>
</reference>
<protein>
    <submittedName>
        <fullName evidence="1">Uncharacterized protein</fullName>
    </submittedName>
</protein>
<dbReference type="OrthoDB" id="3257061at2759"/>
<dbReference type="HOGENOM" id="CLU_2851188_0_0_1"/>
<evidence type="ECO:0000313" key="1">
    <source>
        <dbReference type="EMBL" id="KIJ31360.1"/>
    </source>
</evidence>
<organism evidence="1 2">
    <name type="scientific">Sphaerobolus stellatus (strain SS14)</name>
    <dbReference type="NCBI Taxonomy" id="990650"/>
    <lineage>
        <taxon>Eukaryota</taxon>
        <taxon>Fungi</taxon>
        <taxon>Dikarya</taxon>
        <taxon>Basidiomycota</taxon>
        <taxon>Agaricomycotina</taxon>
        <taxon>Agaricomycetes</taxon>
        <taxon>Phallomycetidae</taxon>
        <taxon>Geastrales</taxon>
        <taxon>Sphaerobolaceae</taxon>
        <taxon>Sphaerobolus</taxon>
    </lineage>
</organism>
<name>A0A0C9V1M3_SPHS4</name>
<gene>
    <name evidence="1" type="ORF">M422DRAFT_267033</name>
</gene>
<accession>A0A0C9V1M3</accession>
<keyword evidence="2" id="KW-1185">Reference proteome</keyword>